<dbReference type="InterPro" id="IPR003593">
    <property type="entry name" value="AAA+_ATPase"/>
</dbReference>
<dbReference type="GO" id="GO:0016887">
    <property type="term" value="F:ATP hydrolysis activity"/>
    <property type="evidence" value="ECO:0007669"/>
    <property type="project" value="InterPro"/>
</dbReference>
<comment type="similarity">
    <text evidence="1">Belongs to the ABC transporter superfamily.</text>
</comment>
<evidence type="ECO:0000313" key="6">
    <source>
        <dbReference type="EMBL" id="TFC83062.1"/>
    </source>
</evidence>
<feature type="domain" description="ABC transporter" evidence="5">
    <location>
        <begin position="2"/>
        <end position="229"/>
    </location>
</feature>
<dbReference type="Gene3D" id="3.40.50.300">
    <property type="entry name" value="P-loop containing nucleotide triphosphate hydrolases"/>
    <property type="match status" value="1"/>
</dbReference>
<dbReference type="EMBL" id="SOGN01000018">
    <property type="protein sequence ID" value="TFC83062.1"/>
    <property type="molecule type" value="Genomic_DNA"/>
</dbReference>
<dbReference type="Pfam" id="PF00005">
    <property type="entry name" value="ABC_tran"/>
    <property type="match status" value="1"/>
</dbReference>
<evidence type="ECO:0000256" key="4">
    <source>
        <dbReference type="ARBA" id="ARBA00022840"/>
    </source>
</evidence>
<gene>
    <name evidence="6" type="ORF">E3T23_03025</name>
</gene>
<dbReference type="RefSeq" id="WP_134368937.1">
    <property type="nucleotide sequence ID" value="NZ_SOGN01000018.1"/>
</dbReference>
<evidence type="ECO:0000256" key="2">
    <source>
        <dbReference type="ARBA" id="ARBA00022448"/>
    </source>
</evidence>
<dbReference type="Proteomes" id="UP000298433">
    <property type="component" value="Unassembled WGS sequence"/>
</dbReference>
<dbReference type="InterPro" id="IPR025302">
    <property type="entry name" value="DrrA1/2-like_C"/>
</dbReference>
<dbReference type="InterPro" id="IPR027417">
    <property type="entry name" value="P-loop_NTPase"/>
</dbReference>
<evidence type="ECO:0000256" key="3">
    <source>
        <dbReference type="ARBA" id="ARBA00022741"/>
    </source>
</evidence>
<keyword evidence="3" id="KW-0547">Nucleotide-binding</keyword>
<dbReference type="GO" id="GO:0005524">
    <property type="term" value="F:ATP binding"/>
    <property type="evidence" value="ECO:0007669"/>
    <property type="project" value="UniProtKB-KW"/>
</dbReference>
<sequence length="294" mass="31860">MLEIRNVNKRYGTRKVLTDVSFGVDSGRLTGFVGANGAGKTTTMRIILGVLSADSGTVLQDGVPLTGDDRRRFGYMPEERGLYPKMRVGEHLVYLARLHGLSSASARRNTTELLDRLGLGERAGDLVQSLSLGNQQRAQIAAALVHDPEFLVLDEPFSGLDPLAVEVVMGVLSGYAAQGAPVLFSSHQLDIVERLCDDVVIIADGEIRANGPREQLREQHSSPRFELRTIADAKWIRAVPGITVLDLSDGVAVFEAATDAASQAVLREALDRAPVTSFSQQRPSLATIFKEVVR</sequence>
<dbReference type="PROSITE" id="PS50893">
    <property type="entry name" value="ABC_TRANSPORTER_2"/>
    <property type="match status" value="1"/>
</dbReference>
<dbReference type="AlphaFoldDB" id="A0A4R8XUD0"/>
<reference evidence="6 7" key="1">
    <citation type="submission" date="2019-03" db="EMBL/GenBank/DDBJ databases">
        <title>Genomics of glacier-inhabiting Cryobacterium strains.</title>
        <authorList>
            <person name="Liu Q."/>
            <person name="Xin Y.-H."/>
        </authorList>
    </citation>
    <scope>NUCLEOTIDE SEQUENCE [LARGE SCALE GENOMIC DNA]</scope>
    <source>
        <strain evidence="6 7">TMT2-48-2</strain>
    </source>
</reference>
<evidence type="ECO:0000313" key="7">
    <source>
        <dbReference type="Proteomes" id="UP000298433"/>
    </source>
</evidence>
<accession>A0A4R8XUD0</accession>
<dbReference type="SMART" id="SM00382">
    <property type="entry name" value="AAA"/>
    <property type="match status" value="1"/>
</dbReference>
<comment type="caution">
    <text evidence="6">The sequence shown here is derived from an EMBL/GenBank/DDBJ whole genome shotgun (WGS) entry which is preliminary data.</text>
</comment>
<evidence type="ECO:0000259" key="5">
    <source>
        <dbReference type="PROSITE" id="PS50893"/>
    </source>
</evidence>
<dbReference type="InterPro" id="IPR017871">
    <property type="entry name" value="ABC_transporter-like_CS"/>
</dbReference>
<keyword evidence="2" id="KW-0813">Transport</keyword>
<dbReference type="PANTHER" id="PTHR43335">
    <property type="entry name" value="ABC TRANSPORTER, ATP-BINDING PROTEIN"/>
    <property type="match status" value="1"/>
</dbReference>
<evidence type="ECO:0000256" key="1">
    <source>
        <dbReference type="ARBA" id="ARBA00005417"/>
    </source>
</evidence>
<organism evidence="6 7">
    <name type="scientific">Cryobacterium cheniae</name>
    <dbReference type="NCBI Taxonomy" id="1259262"/>
    <lineage>
        <taxon>Bacteria</taxon>
        <taxon>Bacillati</taxon>
        <taxon>Actinomycetota</taxon>
        <taxon>Actinomycetes</taxon>
        <taxon>Micrococcales</taxon>
        <taxon>Microbacteriaceae</taxon>
        <taxon>Cryobacterium</taxon>
    </lineage>
</organism>
<proteinExistence type="inferred from homology"/>
<dbReference type="PROSITE" id="PS00211">
    <property type="entry name" value="ABC_TRANSPORTER_1"/>
    <property type="match status" value="1"/>
</dbReference>
<name>A0A4R8XUD0_9MICO</name>
<dbReference type="Pfam" id="PF13732">
    <property type="entry name" value="DrrA1-3_C"/>
    <property type="match status" value="1"/>
</dbReference>
<keyword evidence="4 6" id="KW-0067">ATP-binding</keyword>
<dbReference type="InterPro" id="IPR003439">
    <property type="entry name" value="ABC_transporter-like_ATP-bd"/>
</dbReference>
<dbReference type="SUPFAM" id="SSF52540">
    <property type="entry name" value="P-loop containing nucleoside triphosphate hydrolases"/>
    <property type="match status" value="1"/>
</dbReference>
<dbReference type="PANTHER" id="PTHR43335:SF4">
    <property type="entry name" value="ABC TRANSPORTER, ATP-BINDING PROTEIN"/>
    <property type="match status" value="1"/>
</dbReference>
<keyword evidence="7" id="KW-1185">Reference proteome</keyword>
<protein>
    <submittedName>
        <fullName evidence="6">ATP-binding cassette domain-containing protein</fullName>
    </submittedName>
</protein>
<dbReference type="OrthoDB" id="9804819at2"/>